<dbReference type="PANTHER" id="PTHR46889:SF4">
    <property type="entry name" value="TRANSPOSASE INSO FOR INSERTION SEQUENCE ELEMENT IS911B-RELATED"/>
    <property type="match status" value="1"/>
</dbReference>
<organism evidence="3 4">
    <name type="scientific">Morganella morganii</name>
    <name type="common">Proteus morganii</name>
    <dbReference type="NCBI Taxonomy" id="582"/>
    <lineage>
        <taxon>Bacteria</taxon>
        <taxon>Pseudomonadati</taxon>
        <taxon>Pseudomonadota</taxon>
        <taxon>Gammaproteobacteria</taxon>
        <taxon>Enterobacterales</taxon>
        <taxon>Morganellaceae</taxon>
        <taxon>Morganella</taxon>
    </lineage>
</organism>
<dbReference type="InterPro" id="IPR001584">
    <property type="entry name" value="Integrase_cat-core"/>
</dbReference>
<evidence type="ECO:0000313" key="4">
    <source>
        <dbReference type="Proteomes" id="UP000650477"/>
    </source>
</evidence>
<comment type="caution">
    <text evidence="3">The sequence shown here is derived from an EMBL/GenBank/DDBJ whole genome shotgun (WGS) entry which is preliminary data.</text>
</comment>
<feature type="region of interest" description="Disordered" evidence="1">
    <location>
        <begin position="66"/>
        <end position="93"/>
    </location>
</feature>
<evidence type="ECO:0000256" key="1">
    <source>
        <dbReference type="SAM" id="MobiDB-lite"/>
    </source>
</evidence>
<gene>
    <name evidence="3" type="ORF">CYG68_11110</name>
</gene>
<dbReference type="Pfam" id="PF13333">
    <property type="entry name" value="rve_2"/>
    <property type="match status" value="1"/>
</dbReference>
<feature type="domain" description="Integrase catalytic" evidence="2">
    <location>
        <begin position="26"/>
        <end position="56"/>
    </location>
</feature>
<dbReference type="Proteomes" id="UP000650477">
    <property type="component" value="Unassembled WGS sequence"/>
</dbReference>
<sequence length="93" mass="10470">MSIKISKLICSTSSKGNCYDNTCTKSYFHSLKVELIHGERFSTNETMKVKVFIYIEVDSSAQHSGLYQSPMPPSDARPHPVKTHWQDGLVLPP</sequence>
<dbReference type="AlphaFoldDB" id="A0A8I0U8U9"/>
<dbReference type="EMBL" id="PKLF01000009">
    <property type="protein sequence ID" value="MBE8612958.1"/>
    <property type="molecule type" value="Genomic_DNA"/>
</dbReference>
<evidence type="ECO:0000313" key="3">
    <source>
        <dbReference type="EMBL" id="MBE8612958.1"/>
    </source>
</evidence>
<proteinExistence type="predicted"/>
<dbReference type="PANTHER" id="PTHR46889">
    <property type="entry name" value="TRANSPOSASE INSF FOR INSERTION SEQUENCE IS3B-RELATED"/>
    <property type="match status" value="1"/>
</dbReference>
<reference evidence="3" key="1">
    <citation type="submission" date="2017-12" db="EMBL/GenBank/DDBJ databases">
        <title>Genome sequencing and analysis.</title>
        <authorList>
            <person name="Huang Y.-T."/>
        </authorList>
    </citation>
    <scope>NUCLEOTIDE SEQUENCE</scope>
    <source>
        <strain evidence="3">VGH116</strain>
    </source>
</reference>
<dbReference type="GO" id="GO:0015074">
    <property type="term" value="P:DNA integration"/>
    <property type="evidence" value="ECO:0007669"/>
    <property type="project" value="InterPro"/>
</dbReference>
<dbReference type="InterPro" id="IPR050900">
    <property type="entry name" value="Transposase_IS3/IS150/IS904"/>
</dbReference>
<name>A0A8I0U8U9_MORMO</name>
<evidence type="ECO:0000259" key="2">
    <source>
        <dbReference type="Pfam" id="PF13333"/>
    </source>
</evidence>
<accession>A0A8I0U8U9</accession>
<protein>
    <recommendedName>
        <fullName evidence="2">Integrase catalytic domain-containing protein</fullName>
    </recommendedName>
</protein>